<dbReference type="VEuPathDB" id="FungiDB:ASPCADRAFT_518322"/>
<dbReference type="InterPro" id="IPR011701">
    <property type="entry name" value="MFS"/>
</dbReference>
<dbReference type="Pfam" id="PF07690">
    <property type="entry name" value="MFS_1"/>
    <property type="match status" value="1"/>
</dbReference>
<dbReference type="Gene3D" id="1.20.1250.20">
    <property type="entry name" value="MFS general substrate transporter like domains"/>
    <property type="match status" value="1"/>
</dbReference>
<dbReference type="InterPro" id="IPR020846">
    <property type="entry name" value="MFS_dom"/>
</dbReference>
<feature type="domain" description="Major facilitator superfamily (MFS) profile" evidence="6">
    <location>
        <begin position="35"/>
        <end position="504"/>
    </location>
</feature>
<feature type="transmembrane region" description="Helical" evidence="5">
    <location>
        <begin position="101"/>
        <end position="120"/>
    </location>
</feature>
<dbReference type="GO" id="GO:0016020">
    <property type="term" value="C:membrane"/>
    <property type="evidence" value="ECO:0007669"/>
    <property type="project" value="UniProtKB-SubCell"/>
</dbReference>
<dbReference type="Proteomes" id="UP000188318">
    <property type="component" value="Unassembled WGS sequence"/>
</dbReference>
<feature type="transmembrane region" description="Helical" evidence="5">
    <location>
        <begin position="126"/>
        <end position="147"/>
    </location>
</feature>
<dbReference type="Gene3D" id="1.20.1720.10">
    <property type="entry name" value="Multidrug resistance protein D"/>
    <property type="match status" value="1"/>
</dbReference>
<feature type="transmembrane region" description="Helical" evidence="5">
    <location>
        <begin position="262"/>
        <end position="280"/>
    </location>
</feature>
<sequence length="510" mass="54303">MSFGVHKYADLATGSIQNEALDRSDDTTTLQAAGIIFILTGVTFISVSGTGILTTALPRIAVDIHLDADLIFWPASVYSLAAGCTLLAFGALADLVGSKPMWLLGNGASCVWILGCGLARTGNQFIAFRAMLGLFVAMCLPTSISLVTTSFPPGPKRNLAFAMTGMGQPLGYAAGLILGGVFTDTMGWRWAFYITAIINAMLFVASTLMLPSATPVASPFVWSHLVHRIDWVGVVILSVSLSLLSYVLAMITVTYASIRDPHIIVCLVLSLALLPVFSVWMGRQERRGQPALIPNSLWRNVPFLAICVAMFFTWAAFNAFQYQSTLYFQDVQNLSALQASIRFLPMAVIGVLTNSATAYLVPRVNVNVLLGISALVTAVSPILMAVANPAWTYWTAAFIAMTLSPLNGDVLWTVSSLIISRSFPSDAQALAGGVFNTISQLGNSVGLALTAAIAASVTRHHEADGSASTDVALLQGYRAAYWTIFAGMVVVCLASSLGLRRVGKVGIKQD</sequence>
<evidence type="ECO:0000313" key="8">
    <source>
        <dbReference type="Proteomes" id="UP000188318"/>
    </source>
</evidence>
<name>A0A1R3RAJ1_ASPC5</name>
<gene>
    <name evidence="7" type="ORF">ASPCADRAFT_518322</name>
</gene>
<evidence type="ECO:0000313" key="7">
    <source>
        <dbReference type="EMBL" id="OOF91477.1"/>
    </source>
</evidence>
<dbReference type="OrthoDB" id="2130629at2759"/>
<feature type="transmembrane region" description="Helical" evidence="5">
    <location>
        <begin position="159"/>
        <end position="178"/>
    </location>
</feature>
<dbReference type="GO" id="GO:0022857">
    <property type="term" value="F:transmembrane transporter activity"/>
    <property type="evidence" value="ECO:0007669"/>
    <property type="project" value="InterPro"/>
</dbReference>
<organism evidence="7 8">
    <name type="scientific">Aspergillus carbonarius (strain ITEM 5010)</name>
    <dbReference type="NCBI Taxonomy" id="602072"/>
    <lineage>
        <taxon>Eukaryota</taxon>
        <taxon>Fungi</taxon>
        <taxon>Dikarya</taxon>
        <taxon>Ascomycota</taxon>
        <taxon>Pezizomycotina</taxon>
        <taxon>Eurotiomycetes</taxon>
        <taxon>Eurotiomycetidae</taxon>
        <taxon>Eurotiales</taxon>
        <taxon>Aspergillaceae</taxon>
        <taxon>Aspergillus</taxon>
        <taxon>Aspergillus subgen. Circumdati</taxon>
    </lineage>
</organism>
<keyword evidence="2 5" id="KW-0812">Transmembrane</keyword>
<feature type="transmembrane region" description="Helical" evidence="5">
    <location>
        <begin position="479"/>
        <end position="499"/>
    </location>
</feature>
<reference evidence="8" key="1">
    <citation type="journal article" date="2017" name="Genome Biol.">
        <title>Comparative genomics reveals high biological diversity and specific adaptations in the industrially and medically important fungal genus Aspergillus.</title>
        <authorList>
            <person name="de Vries R.P."/>
            <person name="Riley R."/>
            <person name="Wiebenga A."/>
            <person name="Aguilar-Osorio G."/>
            <person name="Amillis S."/>
            <person name="Uchima C.A."/>
            <person name="Anderluh G."/>
            <person name="Asadollahi M."/>
            <person name="Askin M."/>
            <person name="Barry K."/>
            <person name="Battaglia E."/>
            <person name="Bayram O."/>
            <person name="Benocci T."/>
            <person name="Braus-Stromeyer S.A."/>
            <person name="Caldana C."/>
            <person name="Canovas D."/>
            <person name="Cerqueira G.C."/>
            <person name="Chen F."/>
            <person name="Chen W."/>
            <person name="Choi C."/>
            <person name="Clum A."/>
            <person name="Dos Santos R.A."/>
            <person name="Damasio A.R."/>
            <person name="Diallinas G."/>
            <person name="Emri T."/>
            <person name="Fekete E."/>
            <person name="Flipphi M."/>
            <person name="Freyberg S."/>
            <person name="Gallo A."/>
            <person name="Gournas C."/>
            <person name="Habgood R."/>
            <person name="Hainaut M."/>
            <person name="Harispe M.L."/>
            <person name="Henrissat B."/>
            <person name="Hilden K.S."/>
            <person name="Hope R."/>
            <person name="Hossain A."/>
            <person name="Karabika E."/>
            <person name="Karaffa L."/>
            <person name="Karanyi Z."/>
            <person name="Krasevec N."/>
            <person name="Kuo A."/>
            <person name="Kusch H."/>
            <person name="LaButti K."/>
            <person name="Lagendijk E.L."/>
            <person name="Lapidus A."/>
            <person name="Levasseur A."/>
            <person name="Lindquist E."/>
            <person name="Lipzen A."/>
            <person name="Logrieco A.F."/>
            <person name="MacCabe A."/>
            <person name="Maekelae M.R."/>
            <person name="Malavazi I."/>
            <person name="Melin P."/>
            <person name="Meyer V."/>
            <person name="Mielnichuk N."/>
            <person name="Miskei M."/>
            <person name="Molnar A.P."/>
            <person name="Mule G."/>
            <person name="Ngan C.Y."/>
            <person name="Orejas M."/>
            <person name="Orosz E."/>
            <person name="Ouedraogo J.P."/>
            <person name="Overkamp K.M."/>
            <person name="Park H.-S."/>
            <person name="Perrone G."/>
            <person name="Piumi F."/>
            <person name="Punt P.J."/>
            <person name="Ram A.F."/>
            <person name="Ramon A."/>
            <person name="Rauscher S."/>
            <person name="Record E."/>
            <person name="Riano-Pachon D.M."/>
            <person name="Robert V."/>
            <person name="Roehrig J."/>
            <person name="Ruller R."/>
            <person name="Salamov A."/>
            <person name="Salih N.S."/>
            <person name="Samson R.A."/>
            <person name="Sandor E."/>
            <person name="Sanguinetti M."/>
            <person name="Schuetze T."/>
            <person name="Sepcic K."/>
            <person name="Shelest E."/>
            <person name="Sherlock G."/>
            <person name="Sophianopoulou V."/>
            <person name="Squina F.M."/>
            <person name="Sun H."/>
            <person name="Susca A."/>
            <person name="Todd R.B."/>
            <person name="Tsang A."/>
            <person name="Unkles S.E."/>
            <person name="van de Wiele N."/>
            <person name="van Rossen-Uffink D."/>
            <person name="Oliveira J.V."/>
            <person name="Vesth T.C."/>
            <person name="Visser J."/>
            <person name="Yu J.-H."/>
            <person name="Zhou M."/>
            <person name="Andersen M.R."/>
            <person name="Archer D.B."/>
            <person name="Baker S.E."/>
            <person name="Benoit I."/>
            <person name="Brakhage A.A."/>
            <person name="Braus G.H."/>
            <person name="Fischer R."/>
            <person name="Frisvad J.C."/>
            <person name="Goldman G.H."/>
            <person name="Houbraken J."/>
            <person name="Oakley B."/>
            <person name="Pocsi I."/>
            <person name="Scazzocchio C."/>
            <person name="Seiboth B."/>
            <person name="vanKuyk P.A."/>
            <person name="Wortman J."/>
            <person name="Dyer P.S."/>
            <person name="Grigoriev I.V."/>
        </authorList>
    </citation>
    <scope>NUCLEOTIDE SEQUENCE [LARGE SCALE GENOMIC DNA]</scope>
    <source>
        <strain evidence="8">ITEM 5010</strain>
    </source>
</reference>
<feature type="transmembrane region" description="Helical" evidence="5">
    <location>
        <begin position="190"/>
        <end position="210"/>
    </location>
</feature>
<feature type="transmembrane region" description="Helical" evidence="5">
    <location>
        <begin position="441"/>
        <end position="459"/>
    </location>
</feature>
<feature type="transmembrane region" description="Helical" evidence="5">
    <location>
        <begin position="368"/>
        <end position="387"/>
    </location>
</feature>
<proteinExistence type="predicted"/>
<dbReference type="AlphaFoldDB" id="A0A1R3RAJ1"/>
<dbReference type="InterPro" id="IPR036259">
    <property type="entry name" value="MFS_trans_sf"/>
</dbReference>
<dbReference type="PANTHER" id="PTHR42718:SF10">
    <property type="entry name" value="TRANSPORTER, PUTATIVE (AFU_ORTHOLOGUE AFUA_8G06760)-RELATED"/>
    <property type="match status" value="1"/>
</dbReference>
<dbReference type="SUPFAM" id="SSF103473">
    <property type="entry name" value="MFS general substrate transporter"/>
    <property type="match status" value="1"/>
</dbReference>
<feature type="transmembrane region" description="Helical" evidence="5">
    <location>
        <begin position="32"/>
        <end position="58"/>
    </location>
</feature>
<evidence type="ECO:0000256" key="4">
    <source>
        <dbReference type="ARBA" id="ARBA00023136"/>
    </source>
</evidence>
<evidence type="ECO:0000256" key="3">
    <source>
        <dbReference type="ARBA" id="ARBA00022989"/>
    </source>
</evidence>
<keyword evidence="8" id="KW-1185">Reference proteome</keyword>
<dbReference type="EMBL" id="KV907510">
    <property type="protein sequence ID" value="OOF91477.1"/>
    <property type="molecule type" value="Genomic_DNA"/>
</dbReference>
<evidence type="ECO:0000259" key="6">
    <source>
        <dbReference type="PROSITE" id="PS50850"/>
    </source>
</evidence>
<keyword evidence="3 5" id="KW-1133">Transmembrane helix</keyword>
<evidence type="ECO:0000256" key="5">
    <source>
        <dbReference type="SAM" id="Phobius"/>
    </source>
</evidence>
<accession>A0A1R3RAJ1</accession>
<feature type="transmembrane region" description="Helical" evidence="5">
    <location>
        <begin position="231"/>
        <end position="256"/>
    </location>
</feature>
<dbReference type="PANTHER" id="PTHR42718">
    <property type="entry name" value="MAJOR FACILITATOR SUPERFAMILY MULTIDRUG TRANSPORTER MFSC"/>
    <property type="match status" value="1"/>
</dbReference>
<comment type="subcellular location">
    <subcellularLocation>
        <location evidence="1">Membrane</location>
        <topology evidence="1">Multi-pass membrane protein</topology>
    </subcellularLocation>
</comment>
<dbReference type="PROSITE" id="PS50850">
    <property type="entry name" value="MFS"/>
    <property type="match status" value="1"/>
</dbReference>
<feature type="transmembrane region" description="Helical" evidence="5">
    <location>
        <begin position="301"/>
        <end position="320"/>
    </location>
</feature>
<dbReference type="OMA" id="AAYWTIF"/>
<feature type="transmembrane region" description="Helical" evidence="5">
    <location>
        <begin position="70"/>
        <end position="89"/>
    </location>
</feature>
<keyword evidence="4 5" id="KW-0472">Membrane</keyword>
<protein>
    <recommendedName>
        <fullName evidence="6">Major facilitator superfamily (MFS) profile domain-containing protein</fullName>
    </recommendedName>
</protein>
<evidence type="ECO:0000256" key="1">
    <source>
        <dbReference type="ARBA" id="ARBA00004141"/>
    </source>
</evidence>
<evidence type="ECO:0000256" key="2">
    <source>
        <dbReference type="ARBA" id="ARBA00022692"/>
    </source>
</evidence>
<feature type="transmembrane region" description="Helical" evidence="5">
    <location>
        <begin position="393"/>
        <end position="420"/>
    </location>
</feature>